<name>A0A839RLB1_9ACTN</name>
<dbReference type="GO" id="GO:0016020">
    <property type="term" value="C:membrane"/>
    <property type="evidence" value="ECO:0007669"/>
    <property type="project" value="UniProtKB-SubCell"/>
</dbReference>
<reference evidence="8 9" key="1">
    <citation type="submission" date="2020-08" db="EMBL/GenBank/DDBJ databases">
        <title>Sequencing the genomes of 1000 actinobacteria strains.</title>
        <authorList>
            <person name="Klenk H.-P."/>
        </authorList>
    </citation>
    <scope>NUCLEOTIDE SEQUENCE [LARGE SCALE GENOMIC DNA]</scope>
    <source>
        <strain evidence="8 9">DSM 45258</strain>
    </source>
</reference>
<feature type="transmembrane region" description="Helical" evidence="6">
    <location>
        <begin position="131"/>
        <end position="149"/>
    </location>
</feature>
<dbReference type="PROSITE" id="PS50801">
    <property type="entry name" value="STAS"/>
    <property type="match status" value="1"/>
</dbReference>
<proteinExistence type="predicted"/>
<dbReference type="PANTHER" id="PTHR11814">
    <property type="entry name" value="SULFATE TRANSPORTER"/>
    <property type="match status" value="1"/>
</dbReference>
<evidence type="ECO:0000259" key="7">
    <source>
        <dbReference type="PROSITE" id="PS50801"/>
    </source>
</evidence>
<sequence>MTDEGRWPTLTSGYRKDYLRADVLAGVSVAAYLIPQVMAYAAVAGLPPVTGLWTIAVAIVVYALVGSSRQLSVGPESTTALMTAVAIGPLAAGDPVRYAALAATLAMLVGVVCLIGWAARLGFLADLLSRPVLVGYMAGIAVLMIVSQLGKVTGAEVRGHSMLTEVRSFLQNIATVHWPTLSVAIAVLLFLLAATKALPRLPVTLFAVLVASGLTVMLSLREKGVAVVGALPEGLPVPSVPMVTIRDVGMLLLPALGVAIVGYSDNVLTARAFAARNHYRVDAHRELLALGAANLAAGLFKGFPVSSSASRTAVGDVFGSRTQLHSLVALAAVCLVLLFGGTVLAVFPLAALGALVIFAAIKLVDIREFRRIGAFRRSELFLALATTISVLAFGVLYGVLAALALSILDVLRKVARPHDAILGYPAEIDGMHDIDDYPDSLRIPGLVVYRYDAPLFFANADDFRRRALAAVDDAPVRAEWFLLNAEANVEIDITAMDMLIELQAELERRGVVFGIARVKQDIREALEAGGLVSVVTENRIFPTLATAVSAYVREYETTHGVPPTDDHSSAGILERGPRVE</sequence>
<dbReference type="InterPro" id="IPR011547">
    <property type="entry name" value="SLC26A/SulP_dom"/>
</dbReference>
<dbReference type="SUPFAM" id="SSF52091">
    <property type="entry name" value="SpoIIaa-like"/>
    <property type="match status" value="1"/>
</dbReference>
<dbReference type="InterPro" id="IPR002645">
    <property type="entry name" value="STAS_dom"/>
</dbReference>
<feature type="transmembrane region" description="Helical" evidence="6">
    <location>
        <begin position="98"/>
        <end position="119"/>
    </location>
</feature>
<keyword evidence="9" id="KW-1185">Reference proteome</keyword>
<feature type="transmembrane region" description="Helical" evidence="6">
    <location>
        <begin position="49"/>
        <end position="66"/>
    </location>
</feature>
<feature type="transmembrane region" description="Helical" evidence="6">
    <location>
        <begin position="327"/>
        <end position="360"/>
    </location>
</feature>
<evidence type="ECO:0000256" key="1">
    <source>
        <dbReference type="ARBA" id="ARBA00004141"/>
    </source>
</evidence>
<accession>A0A839RLB1</accession>
<organism evidence="8 9">
    <name type="scientific">Hoyosella altamirensis</name>
    <dbReference type="NCBI Taxonomy" id="616997"/>
    <lineage>
        <taxon>Bacteria</taxon>
        <taxon>Bacillati</taxon>
        <taxon>Actinomycetota</taxon>
        <taxon>Actinomycetes</taxon>
        <taxon>Mycobacteriales</taxon>
        <taxon>Hoyosellaceae</taxon>
        <taxon>Hoyosella</taxon>
    </lineage>
</organism>
<protein>
    <submittedName>
        <fullName evidence="8">High affinity sulfate transporter 1</fullName>
    </submittedName>
</protein>
<evidence type="ECO:0000256" key="2">
    <source>
        <dbReference type="ARBA" id="ARBA00022692"/>
    </source>
</evidence>
<dbReference type="CDD" id="cd07042">
    <property type="entry name" value="STAS_SulP_like_sulfate_transporter"/>
    <property type="match status" value="1"/>
</dbReference>
<dbReference type="Pfam" id="PF00916">
    <property type="entry name" value="Sulfate_transp"/>
    <property type="match status" value="1"/>
</dbReference>
<dbReference type="Pfam" id="PF01740">
    <property type="entry name" value="STAS"/>
    <property type="match status" value="1"/>
</dbReference>
<gene>
    <name evidence="8" type="ORF">FHU29_001601</name>
</gene>
<feature type="transmembrane region" description="Helical" evidence="6">
    <location>
        <begin position="169"/>
        <end position="194"/>
    </location>
</feature>
<keyword evidence="3 6" id="KW-1133">Transmembrane helix</keyword>
<feature type="transmembrane region" description="Helical" evidence="6">
    <location>
        <begin position="380"/>
        <end position="408"/>
    </location>
</feature>
<dbReference type="EMBL" id="JACHWS010000001">
    <property type="protein sequence ID" value="MBB3037167.1"/>
    <property type="molecule type" value="Genomic_DNA"/>
</dbReference>
<evidence type="ECO:0000256" key="4">
    <source>
        <dbReference type="ARBA" id="ARBA00023136"/>
    </source>
</evidence>
<dbReference type="Gene3D" id="3.30.750.24">
    <property type="entry name" value="STAS domain"/>
    <property type="match status" value="1"/>
</dbReference>
<feature type="domain" description="STAS" evidence="7">
    <location>
        <begin position="436"/>
        <end position="551"/>
    </location>
</feature>
<dbReference type="AlphaFoldDB" id="A0A839RLB1"/>
<feature type="region of interest" description="Disordered" evidence="5">
    <location>
        <begin position="558"/>
        <end position="580"/>
    </location>
</feature>
<comment type="caution">
    <text evidence="8">The sequence shown here is derived from an EMBL/GenBank/DDBJ whole genome shotgun (WGS) entry which is preliminary data.</text>
</comment>
<evidence type="ECO:0000256" key="3">
    <source>
        <dbReference type="ARBA" id="ARBA00022989"/>
    </source>
</evidence>
<feature type="transmembrane region" description="Helical" evidence="6">
    <location>
        <begin position="248"/>
        <end position="266"/>
    </location>
</feature>
<feature type="transmembrane region" description="Helical" evidence="6">
    <location>
        <begin position="201"/>
        <end position="220"/>
    </location>
</feature>
<feature type="transmembrane region" description="Helical" evidence="6">
    <location>
        <begin position="21"/>
        <end position="43"/>
    </location>
</feature>
<evidence type="ECO:0000313" key="9">
    <source>
        <dbReference type="Proteomes" id="UP000567922"/>
    </source>
</evidence>
<dbReference type="NCBIfam" id="TIGR00815">
    <property type="entry name" value="sulP"/>
    <property type="match status" value="1"/>
</dbReference>
<keyword evidence="2 6" id="KW-0812">Transmembrane</keyword>
<feature type="transmembrane region" description="Helical" evidence="6">
    <location>
        <begin position="287"/>
        <end position="307"/>
    </location>
</feature>
<comment type="subcellular location">
    <subcellularLocation>
        <location evidence="1">Membrane</location>
        <topology evidence="1">Multi-pass membrane protein</topology>
    </subcellularLocation>
</comment>
<feature type="transmembrane region" description="Helical" evidence="6">
    <location>
        <begin position="73"/>
        <end position="92"/>
    </location>
</feature>
<evidence type="ECO:0000256" key="5">
    <source>
        <dbReference type="SAM" id="MobiDB-lite"/>
    </source>
</evidence>
<keyword evidence="4 6" id="KW-0472">Membrane</keyword>
<dbReference type="Proteomes" id="UP000567922">
    <property type="component" value="Unassembled WGS sequence"/>
</dbReference>
<dbReference type="GO" id="GO:0055085">
    <property type="term" value="P:transmembrane transport"/>
    <property type="evidence" value="ECO:0007669"/>
    <property type="project" value="InterPro"/>
</dbReference>
<evidence type="ECO:0000313" key="8">
    <source>
        <dbReference type="EMBL" id="MBB3037167.1"/>
    </source>
</evidence>
<dbReference type="InterPro" id="IPR036513">
    <property type="entry name" value="STAS_dom_sf"/>
</dbReference>
<evidence type="ECO:0000256" key="6">
    <source>
        <dbReference type="SAM" id="Phobius"/>
    </source>
</evidence>
<dbReference type="InterPro" id="IPR001902">
    <property type="entry name" value="SLC26A/SulP_fam"/>
</dbReference>